<keyword evidence="1" id="KW-0489">Methyltransferase</keyword>
<gene>
    <name evidence="1" type="ORF">H359_0646</name>
</gene>
<sequence>MPKKYPIKNKKFPPYDQKTQDTSWESVANDYHKTVKEDGHYYHKKVILPNLLPLLSLTPDSSVLDIGCGQGILERAIPQACDYLGIDLSSSLLKIAKKLSCVHKHQFLLHDLTLPLKKELGRQFSHAIAILSLQNMQNPELAIANTASLLKDGAKFFLVLNHPCFRIPRVSSWGYDESKKLIFRRLDRYLSPLKVPIVAHPSKSDSATTVSFHFPLAYWAQSLFKHNFVINNIQEWTSPKISAGKRAKAENFSRKEFPLFLLIACTKLT</sequence>
<keyword evidence="2" id="KW-1185">Reference proteome</keyword>
<organism evidence="1 2">
    <name type="scientific">Chlamydia ibidis 10-1398/6</name>
    <dbReference type="NCBI Taxonomy" id="1046581"/>
    <lineage>
        <taxon>Bacteria</taxon>
        <taxon>Pseudomonadati</taxon>
        <taxon>Chlamydiota</taxon>
        <taxon>Chlamydiia</taxon>
        <taxon>Chlamydiales</taxon>
        <taxon>Chlamydiaceae</taxon>
        <taxon>Chlamydia/Chlamydophila group</taxon>
        <taxon>Chlamydia</taxon>
    </lineage>
</organism>
<keyword evidence="1" id="KW-0808">Transferase</keyword>
<dbReference type="Proteomes" id="UP000016064">
    <property type="component" value="Unassembled WGS sequence"/>
</dbReference>
<dbReference type="EMBL" id="APJW01000002">
    <property type="protein sequence ID" value="EQM62784.1"/>
    <property type="molecule type" value="Genomic_DNA"/>
</dbReference>
<dbReference type="RefSeq" id="WP_021119597.1">
    <property type="nucleotide sequence ID" value="NZ_APJW01000002.1"/>
</dbReference>
<dbReference type="Gene3D" id="3.40.50.150">
    <property type="entry name" value="Vaccinia Virus protein VP39"/>
    <property type="match status" value="1"/>
</dbReference>
<accession>A0ABP2XE97</accession>
<dbReference type="PANTHER" id="PTHR43861">
    <property type="entry name" value="TRANS-ACONITATE 2-METHYLTRANSFERASE-RELATED"/>
    <property type="match status" value="1"/>
</dbReference>
<evidence type="ECO:0000313" key="1">
    <source>
        <dbReference type="EMBL" id="EQM62784.1"/>
    </source>
</evidence>
<comment type="caution">
    <text evidence="1">The sequence shown here is derived from an EMBL/GenBank/DDBJ whole genome shotgun (WGS) entry which is preliminary data.</text>
</comment>
<dbReference type="PANTHER" id="PTHR43861:SF1">
    <property type="entry name" value="TRANS-ACONITATE 2-METHYLTRANSFERASE"/>
    <property type="match status" value="1"/>
</dbReference>
<dbReference type="GO" id="GO:0032259">
    <property type="term" value="P:methylation"/>
    <property type="evidence" value="ECO:0007669"/>
    <property type="project" value="UniProtKB-KW"/>
</dbReference>
<protein>
    <submittedName>
        <fullName evidence="1">Methyltransferase domain protein</fullName>
    </submittedName>
</protein>
<dbReference type="Pfam" id="PF13489">
    <property type="entry name" value="Methyltransf_23"/>
    <property type="match status" value="1"/>
</dbReference>
<name>A0ABP2XE97_9CHLA</name>
<proteinExistence type="predicted"/>
<dbReference type="CDD" id="cd02440">
    <property type="entry name" value="AdoMet_MTases"/>
    <property type="match status" value="1"/>
</dbReference>
<evidence type="ECO:0000313" key="2">
    <source>
        <dbReference type="Proteomes" id="UP000016064"/>
    </source>
</evidence>
<dbReference type="InterPro" id="IPR029063">
    <property type="entry name" value="SAM-dependent_MTases_sf"/>
</dbReference>
<dbReference type="SUPFAM" id="SSF53335">
    <property type="entry name" value="S-adenosyl-L-methionine-dependent methyltransferases"/>
    <property type="match status" value="1"/>
</dbReference>
<reference evidence="1 2" key="1">
    <citation type="submission" date="2013-07" db="EMBL/GenBank/DDBJ databases">
        <title>Isolation of a new Chlamydia species from the feral Sacred Ibis (Threskiornis aethiopicus): Chlamydia ibidis.</title>
        <authorList>
            <person name="Vorimore F."/>
            <person name="Hsia R.-C."/>
            <person name="Huot-Creasy H."/>
            <person name="Bastian S."/>
            <person name="Deruyter L."/>
            <person name="Passet A."/>
            <person name="Sachse K."/>
            <person name="Bavoil P."/>
            <person name="Myers G."/>
            <person name="Laroucau K."/>
        </authorList>
    </citation>
    <scope>NUCLEOTIDE SEQUENCE [LARGE SCALE GENOMIC DNA]</scope>
    <source>
        <strain evidence="1 2">10-1398/6</strain>
    </source>
</reference>
<dbReference type="GO" id="GO:0008168">
    <property type="term" value="F:methyltransferase activity"/>
    <property type="evidence" value="ECO:0007669"/>
    <property type="project" value="UniProtKB-KW"/>
</dbReference>